<proteinExistence type="predicted"/>
<evidence type="ECO:0000313" key="2">
    <source>
        <dbReference type="Proteomes" id="UP000034581"/>
    </source>
</evidence>
<dbReference type="AlphaFoldDB" id="A0A0G0BJV1"/>
<dbReference type="GO" id="GO:0008270">
    <property type="term" value="F:zinc ion binding"/>
    <property type="evidence" value="ECO:0007669"/>
    <property type="project" value="InterPro"/>
</dbReference>
<protein>
    <submittedName>
        <fullName evidence="1">Uncharacterized protein</fullName>
    </submittedName>
</protein>
<name>A0A0G0BJV1_UNCC3</name>
<accession>A0A0G0BJV1</accession>
<reference evidence="1 2" key="1">
    <citation type="journal article" date="2015" name="Nature">
        <title>rRNA introns, odd ribosomes, and small enigmatic genomes across a large radiation of phyla.</title>
        <authorList>
            <person name="Brown C.T."/>
            <person name="Hug L.A."/>
            <person name="Thomas B.C."/>
            <person name="Sharon I."/>
            <person name="Castelle C.J."/>
            <person name="Singh A."/>
            <person name="Wilkins M.J."/>
            <person name="Williams K.H."/>
            <person name="Banfield J.F."/>
        </authorList>
    </citation>
    <scope>NUCLEOTIDE SEQUENCE [LARGE SCALE GENOMIC DNA]</scope>
</reference>
<dbReference type="EMBL" id="LBQB01000003">
    <property type="protein sequence ID" value="KKP69769.1"/>
    <property type="molecule type" value="Genomic_DNA"/>
</dbReference>
<evidence type="ECO:0000313" key="1">
    <source>
        <dbReference type="EMBL" id="KKP69769.1"/>
    </source>
</evidence>
<dbReference type="InterPro" id="IPR036874">
    <property type="entry name" value="Carbonic_anhydrase_sf"/>
</dbReference>
<comment type="caution">
    <text evidence="1">The sequence shown here is derived from an EMBL/GenBank/DDBJ whole genome shotgun (WGS) entry which is preliminary data.</text>
</comment>
<dbReference type="Proteomes" id="UP000034581">
    <property type="component" value="Unassembled WGS sequence"/>
</dbReference>
<dbReference type="SUPFAM" id="SSF53056">
    <property type="entry name" value="beta-carbonic anhydrase, cab"/>
    <property type="match status" value="1"/>
</dbReference>
<organism evidence="1 2">
    <name type="scientific">candidate division CPR3 bacterium GW2011_GWF2_35_18</name>
    <dbReference type="NCBI Taxonomy" id="1618350"/>
    <lineage>
        <taxon>Bacteria</taxon>
        <taxon>Bacteria division CPR3</taxon>
    </lineage>
</organism>
<gene>
    <name evidence="1" type="ORF">UR67_C0003G0047</name>
</gene>
<sequence length="187" mass="20746">MKPQSYRFTQPRQTVGYAACQDDRVQADVQVILAEMGLALGHYCAINLAGGAGVPDLIDRLLPELEVDHEHHNPQGWLLIGHEECAAGANLDTLFTNLGQIKQLFPDMVGKLVIVWQFKVVGYQEKEFWGHVYLNVDAETSVTWYIVVGDAKESAKAFVLTMTGKDLPGPHILSRDYTDHDVTVIVA</sequence>
<dbReference type="GO" id="GO:0004089">
    <property type="term" value="F:carbonate dehydratase activity"/>
    <property type="evidence" value="ECO:0007669"/>
    <property type="project" value="InterPro"/>
</dbReference>